<reference evidence="14" key="1">
    <citation type="submission" date="2015-03" db="EMBL/GenBank/DDBJ databases">
        <title>Draft genome sequence of a novel methanotroph (Sn10-6) isolated from flooded ricefield rhizosphere in India.</title>
        <authorList>
            <person name="Pandit P.S."/>
            <person name="Pore S.D."/>
            <person name="Arora P."/>
            <person name="Kapse N.G."/>
            <person name="Dhakephalkar P.K."/>
            <person name="Rahalkar M.C."/>
        </authorList>
    </citation>
    <scope>NUCLEOTIDE SEQUENCE [LARGE SCALE GENOMIC DNA]</scope>
    <source>
        <strain evidence="14">Sn10-6</strain>
    </source>
</reference>
<evidence type="ECO:0000256" key="10">
    <source>
        <dbReference type="ARBA" id="ARBA00026068"/>
    </source>
</evidence>
<dbReference type="GO" id="GO:0043093">
    <property type="term" value="P:FtsZ-dependent cytokinesis"/>
    <property type="evidence" value="ECO:0007669"/>
    <property type="project" value="TreeGrafter"/>
</dbReference>
<comment type="subunit">
    <text evidence="10">Homodimer. Interacts with FtsZ.</text>
</comment>
<dbReference type="GO" id="GO:0032153">
    <property type="term" value="C:cell division site"/>
    <property type="evidence" value="ECO:0007669"/>
    <property type="project" value="TreeGrafter"/>
</dbReference>
<dbReference type="Pfam" id="PF05164">
    <property type="entry name" value="ZapA"/>
    <property type="match status" value="1"/>
</dbReference>
<evidence type="ECO:0000256" key="11">
    <source>
        <dbReference type="ARBA" id="ARBA00033158"/>
    </source>
</evidence>
<evidence type="ECO:0000256" key="2">
    <source>
        <dbReference type="ARBA" id="ARBA00010074"/>
    </source>
</evidence>
<organism evidence="13 14">
    <name type="scientific">Methylocucumis oryzae</name>
    <dbReference type="NCBI Taxonomy" id="1632867"/>
    <lineage>
        <taxon>Bacteria</taxon>
        <taxon>Pseudomonadati</taxon>
        <taxon>Pseudomonadota</taxon>
        <taxon>Gammaproteobacteria</taxon>
        <taxon>Methylococcales</taxon>
        <taxon>Methylococcaceae</taxon>
        <taxon>Methylocucumis</taxon>
    </lineage>
</organism>
<evidence type="ECO:0000313" key="14">
    <source>
        <dbReference type="Proteomes" id="UP000033684"/>
    </source>
</evidence>
<evidence type="ECO:0000256" key="5">
    <source>
        <dbReference type="ARBA" id="ARBA00022618"/>
    </source>
</evidence>
<feature type="coiled-coil region" evidence="12">
    <location>
        <begin position="60"/>
        <end position="98"/>
    </location>
</feature>
<dbReference type="GO" id="GO:0000917">
    <property type="term" value="P:division septum assembly"/>
    <property type="evidence" value="ECO:0007669"/>
    <property type="project" value="UniProtKB-KW"/>
</dbReference>
<dbReference type="SUPFAM" id="SSF102829">
    <property type="entry name" value="Cell division protein ZapA-like"/>
    <property type="match status" value="1"/>
</dbReference>
<comment type="caution">
    <text evidence="13">The sequence shown here is derived from an EMBL/GenBank/DDBJ whole genome shotgun (WGS) entry which is preliminary data.</text>
</comment>
<dbReference type="PANTHER" id="PTHR34981">
    <property type="entry name" value="CELL DIVISION PROTEIN ZAPA"/>
    <property type="match status" value="1"/>
</dbReference>
<dbReference type="PANTHER" id="PTHR34981:SF1">
    <property type="entry name" value="CELL DIVISION PROTEIN ZAPA"/>
    <property type="match status" value="1"/>
</dbReference>
<dbReference type="InterPro" id="IPR007838">
    <property type="entry name" value="Cell_div_ZapA-like"/>
</dbReference>
<comment type="subcellular location">
    <subcellularLocation>
        <location evidence="1">Cytoplasm</location>
    </subcellularLocation>
</comment>
<evidence type="ECO:0000256" key="9">
    <source>
        <dbReference type="ARBA" id="ARBA00024910"/>
    </source>
</evidence>
<dbReference type="Gene3D" id="3.30.160.880">
    <property type="entry name" value="Cell division protein ZapA protomer, N-terminal domain"/>
    <property type="match status" value="1"/>
</dbReference>
<dbReference type="AlphaFoldDB" id="A0A0F3IMP0"/>
<dbReference type="Gene3D" id="1.20.5.50">
    <property type="match status" value="1"/>
</dbReference>
<protein>
    <recommendedName>
        <fullName evidence="3">Cell division protein ZapA</fullName>
    </recommendedName>
    <alternativeName>
        <fullName evidence="11">Z ring-associated protein ZapA</fullName>
    </alternativeName>
</protein>
<keyword evidence="6 12" id="KW-0175">Coiled coil</keyword>
<dbReference type="GO" id="GO:0000921">
    <property type="term" value="P:septin ring assembly"/>
    <property type="evidence" value="ECO:0007669"/>
    <property type="project" value="TreeGrafter"/>
</dbReference>
<reference evidence="13 14" key="2">
    <citation type="journal article" date="2016" name="Microb. Ecol.">
        <title>Genome Characteristics of a Novel Type I Methanotroph (Sn10-6) Isolated from a Flooded Indian Rice Field.</title>
        <authorList>
            <person name="Rahalkar M.C."/>
            <person name="Pandit P.S."/>
            <person name="Dhakephalkar P.K."/>
            <person name="Pore S."/>
            <person name="Arora P."/>
            <person name="Kapse N."/>
        </authorList>
    </citation>
    <scope>NUCLEOTIDE SEQUENCE [LARGE SCALE GENOMIC DNA]</scope>
    <source>
        <strain evidence="13 14">Sn10-6</strain>
    </source>
</reference>
<dbReference type="InterPro" id="IPR036192">
    <property type="entry name" value="Cell_div_ZapA-like_sf"/>
</dbReference>
<evidence type="ECO:0000256" key="3">
    <source>
        <dbReference type="ARBA" id="ARBA00015195"/>
    </source>
</evidence>
<evidence type="ECO:0000256" key="1">
    <source>
        <dbReference type="ARBA" id="ARBA00004496"/>
    </source>
</evidence>
<name>A0A0F3IMP0_9GAMM</name>
<keyword evidence="14" id="KW-1185">Reference proteome</keyword>
<keyword evidence="7" id="KW-0717">Septation</keyword>
<dbReference type="GO" id="GO:0030428">
    <property type="term" value="C:cell septum"/>
    <property type="evidence" value="ECO:0007669"/>
    <property type="project" value="TreeGrafter"/>
</dbReference>
<gene>
    <name evidence="13" type="ORF">VZ94_01230</name>
</gene>
<dbReference type="InterPro" id="IPR042233">
    <property type="entry name" value="Cell_div_ZapA_N"/>
</dbReference>
<dbReference type="GO" id="GO:0005829">
    <property type="term" value="C:cytosol"/>
    <property type="evidence" value="ECO:0007669"/>
    <property type="project" value="TreeGrafter"/>
</dbReference>
<accession>A0A0F3IMP0</accession>
<proteinExistence type="inferred from homology"/>
<keyword evidence="4" id="KW-0963">Cytoplasm</keyword>
<comment type="function">
    <text evidence="9">Activator of cell division through the inhibition of FtsZ GTPase activity, therefore promoting FtsZ assembly into bundles of protofilaments necessary for the formation of the division Z ring. It is recruited early at mid-cell but it is not essential for cell division.</text>
</comment>
<dbReference type="EMBL" id="LAJX01000009">
    <property type="protein sequence ID" value="KJV07947.1"/>
    <property type="molecule type" value="Genomic_DNA"/>
</dbReference>
<evidence type="ECO:0000256" key="6">
    <source>
        <dbReference type="ARBA" id="ARBA00023054"/>
    </source>
</evidence>
<sequence length="99" mass="11271">MTSKPETVALMIMGKEYKIVCAREDQEELIHSALELDSQMRRMRDSGKVNGLDRIAVMVALNMSHELQVLKAQNATLKDELSECLIKLNQKIENVLENQ</sequence>
<dbReference type="RefSeq" id="WP_045777838.1">
    <property type="nucleotide sequence ID" value="NZ_LAJX01000009.1"/>
</dbReference>
<dbReference type="OrthoDB" id="5772359at2"/>
<keyword evidence="8" id="KW-0131">Cell cycle</keyword>
<evidence type="ECO:0000256" key="12">
    <source>
        <dbReference type="SAM" id="Coils"/>
    </source>
</evidence>
<comment type="similarity">
    <text evidence="2">Belongs to the ZapA family. Type 1 subfamily.</text>
</comment>
<keyword evidence="5" id="KW-0132">Cell division</keyword>
<evidence type="ECO:0000313" key="13">
    <source>
        <dbReference type="EMBL" id="KJV07947.1"/>
    </source>
</evidence>
<dbReference type="Proteomes" id="UP000033684">
    <property type="component" value="Unassembled WGS sequence"/>
</dbReference>
<evidence type="ECO:0000256" key="8">
    <source>
        <dbReference type="ARBA" id="ARBA00023306"/>
    </source>
</evidence>
<evidence type="ECO:0000256" key="4">
    <source>
        <dbReference type="ARBA" id="ARBA00022490"/>
    </source>
</evidence>
<evidence type="ECO:0000256" key="7">
    <source>
        <dbReference type="ARBA" id="ARBA00023210"/>
    </source>
</evidence>